<organism evidence="1 2">
    <name type="scientific">Caenorhabditis japonica</name>
    <dbReference type="NCBI Taxonomy" id="281687"/>
    <lineage>
        <taxon>Eukaryota</taxon>
        <taxon>Metazoa</taxon>
        <taxon>Ecdysozoa</taxon>
        <taxon>Nematoda</taxon>
        <taxon>Chromadorea</taxon>
        <taxon>Rhabditida</taxon>
        <taxon>Rhabditina</taxon>
        <taxon>Rhabditomorpha</taxon>
        <taxon>Rhabditoidea</taxon>
        <taxon>Rhabditidae</taxon>
        <taxon>Peloderinae</taxon>
        <taxon>Caenorhabditis</taxon>
    </lineage>
</organism>
<proteinExistence type="predicted"/>
<protein>
    <submittedName>
        <fullName evidence="1">Uncharacterized protein</fullName>
    </submittedName>
</protein>
<keyword evidence="2" id="KW-1185">Reference proteome</keyword>
<name>A0A8R1DGN6_CAEJA</name>
<reference evidence="1" key="2">
    <citation type="submission" date="2022-06" db="UniProtKB">
        <authorList>
            <consortium name="EnsemblMetazoa"/>
        </authorList>
    </citation>
    <scope>IDENTIFICATION</scope>
    <source>
        <strain evidence="1">DF5081</strain>
    </source>
</reference>
<accession>A0A8R1DGN6</accession>
<dbReference type="Proteomes" id="UP000005237">
    <property type="component" value="Unassembled WGS sequence"/>
</dbReference>
<reference evidence="2" key="1">
    <citation type="submission" date="2010-08" db="EMBL/GenBank/DDBJ databases">
        <authorList>
            <consortium name="Caenorhabditis japonica Sequencing Consortium"/>
            <person name="Wilson R.K."/>
        </authorList>
    </citation>
    <scope>NUCLEOTIDE SEQUENCE [LARGE SCALE GENOMIC DNA]</scope>
    <source>
        <strain evidence="2">DF5081</strain>
    </source>
</reference>
<dbReference type="AlphaFoldDB" id="A0A8R1DGN6"/>
<sequence length="72" mass="8676">MDTPMSVFSMETVFSYMEIEKIWNIRRENLILQRFIDTIKPTNMKKWYVSSLEINGDRIGRRKRFSNDPDVS</sequence>
<evidence type="ECO:0000313" key="1">
    <source>
        <dbReference type="EnsemblMetazoa" id="CJA02284.1"/>
    </source>
</evidence>
<dbReference type="EnsemblMetazoa" id="CJA02284.1">
    <property type="protein sequence ID" value="CJA02284.1"/>
    <property type="gene ID" value="WBGene00121487"/>
</dbReference>
<evidence type="ECO:0000313" key="2">
    <source>
        <dbReference type="Proteomes" id="UP000005237"/>
    </source>
</evidence>